<sequence>MSIQRTALIAWDYPPSASGLAVAAREIAESLTETGIDVTVYTLDRTGRAEENGVTIVGALPAKPGLSGWMRRRMAFGHLVAPKWFDRAVAADHATHRFDCLEATNWYAPGALVLRQPNTTFVTRHSTPAASTGALNGPLRDRIDGRFACRLEARSARQSHGHIFNTAAHGEKIRALYDLDPRTPTRVIGLSLPPERLARAAGTAYPHPASTKGRPVEILFVGRAEERKGFDCLLDAIKILSREASTGSLPDFRLRLVGVDAEQLAELALDVRRHLKALGRLSDIELDEAYRRADLVAAPSRYESFGLVYQEALAFGRPVIGLAVDPSARQVIGESHAGLLASEASGTALADVLRSAISSPALRLECHHRALAAAGCFSRRSLSEKTLRLYAAAREYRLLQGR</sequence>
<dbReference type="HOGENOM" id="CLU_699830_0_0_5"/>
<dbReference type="Pfam" id="PF13579">
    <property type="entry name" value="Glyco_trans_4_4"/>
    <property type="match status" value="1"/>
</dbReference>
<dbReference type="PANTHER" id="PTHR46401:SF2">
    <property type="entry name" value="GLYCOSYLTRANSFERASE WBBK-RELATED"/>
    <property type="match status" value="1"/>
</dbReference>
<protein>
    <submittedName>
        <fullName evidence="4">Phosphatidyl-myo-inositol alpha-mannosyltransferase</fullName>
    </submittedName>
</protein>
<name>Q0G2N9_9HYPH</name>
<comment type="caution">
    <text evidence="4">The sequence shown here is derived from an EMBL/GenBank/DDBJ whole genome shotgun (WGS) entry which is preliminary data.</text>
</comment>
<dbReference type="GO" id="GO:0009103">
    <property type="term" value="P:lipopolysaccharide biosynthetic process"/>
    <property type="evidence" value="ECO:0007669"/>
    <property type="project" value="TreeGrafter"/>
</dbReference>
<evidence type="ECO:0000256" key="1">
    <source>
        <dbReference type="ARBA" id="ARBA00022679"/>
    </source>
</evidence>
<feature type="domain" description="Glycosyltransferase subfamily 4-like N-terminal" evidence="3">
    <location>
        <begin position="18"/>
        <end position="188"/>
    </location>
</feature>
<evidence type="ECO:0000313" key="4">
    <source>
        <dbReference type="EMBL" id="EAU42142.1"/>
    </source>
</evidence>
<dbReference type="EMBL" id="AATP01000002">
    <property type="protein sequence ID" value="EAU42142.1"/>
    <property type="molecule type" value="Genomic_DNA"/>
</dbReference>
<keyword evidence="4" id="KW-0328">Glycosyltransferase</keyword>
<dbReference type="CDD" id="cd03801">
    <property type="entry name" value="GT4_PimA-like"/>
    <property type="match status" value="1"/>
</dbReference>
<gene>
    <name evidence="4" type="ORF">FP2506_16954</name>
</gene>
<feature type="domain" description="Glycosyl transferase family 1" evidence="2">
    <location>
        <begin position="213"/>
        <end position="368"/>
    </location>
</feature>
<dbReference type="PANTHER" id="PTHR46401">
    <property type="entry name" value="GLYCOSYLTRANSFERASE WBBK-RELATED"/>
    <property type="match status" value="1"/>
</dbReference>
<dbReference type="Pfam" id="PF00534">
    <property type="entry name" value="Glycos_transf_1"/>
    <property type="match status" value="1"/>
</dbReference>
<evidence type="ECO:0000259" key="3">
    <source>
        <dbReference type="Pfam" id="PF13579"/>
    </source>
</evidence>
<proteinExistence type="predicted"/>
<organism evidence="4 5">
    <name type="scientific">Fulvimarina pelagi HTCC2506</name>
    <dbReference type="NCBI Taxonomy" id="314231"/>
    <lineage>
        <taxon>Bacteria</taxon>
        <taxon>Pseudomonadati</taxon>
        <taxon>Pseudomonadota</taxon>
        <taxon>Alphaproteobacteria</taxon>
        <taxon>Hyphomicrobiales</taxon>
        <taxon>Aurantimonadaceae</taxon>
        <taxon>Fulvimarina</taxon>
    </lineage>
</organism>
<dbReference type="SUPFAM" id="SSF53756">
    <property type="entry name" value="UDP-Glycosyltransferase/glycogen phosphorylase"/>
    <property type="match status" value="1"/>
</dbReference>
<evidence type="ECO:0000313" key="5">
    <source>
        <dbReference type="Proteomes" id="UP000004310"/>
    </source>
</evidence>
<dbReference type="RefSeq" id="WP_007068510.1">
    <property type="nucleotide sequence ID" value="NZ_DS022272.1"/>
</dbReference>
<evidence type="ECO:0000259" key="2">
    <source>
        <dbReference type="Pfam" id="PF00534"/>
    </source>
</evidence>
<dbReference type="GO" id="GO:0016757">
    <property type="term" value="F:glycosyltransferase activity"/>
    <property type="evidence" value="ECO:0007669"/>
    <property type="project" value="UniProtKB-KW"/>
</dbReference>
<dbReference type="InterPro" id="IPR001296">
    <property type="entry name" value="Glyco_trans_1"/>
</dbReference>
<dbReference type="InterPro" id="IPR028098">
    <property type="entry name" value="Glyco_trans_4-like_N"/>
</dbReference>
<dbReference type="Gene3D" id="3.40.50.2000">
    <property type="entry name" value="Glycogen Phosphorylase B"/>
    <property type="match status" value="2"/>
</dbReference>
<dbReference type="Proteomes" id="UP000004310">
    <property type="component" value="Unassembled WGS sequence"/>
</dbReference>
<dbReference type="STRING" id="217511.GCA_001463845_03183"/>
<dbReference type="AlphaFoldDB" id="Q0G2N9"/>
<accession>Q0G2N9</accession>
<reference evidence="4 5" key="1">
    <citation type="journal article" date="2010" name="J. Bacteriol.">
        <title>Genome sequence of Fulvimarina pelagi HTCC2506T, a Mn(II)-oxidizing alphaproteobacterium possessing an aerobic anoxygenic photosynthetic gene cluster and Xanthorhodopsin.</title>
        <authorList>
            <person name="Kang I."/>
            <person name="Oh H.M."/>
            <person name="Lim S.I."/>
            <person name="Ferriera S."/>
            <person name="Giovannoni S.J."/>
            <person name="Cho J.C."/>
        </authorList>
    </citation>
    <scope>NUCLEOTIDE SEQUENCE [LARGE SCALE GENOMIC DNA]</scope>
    <source>
        <strain evidence="4 5">HTCC2506</strain>
    </source>
</reference>
<keyword evidence="1 4" id="KW-0808">Transferase</keyword>
<dbReference type="eggNOG" id="COG0438">
    <property type="taxonomic scope" value="Bacteria"/>
</dbReference>
<keyword evidence="5" id="KW-1185">Reference proteome</keyword>